<keyword evidence="1" id="KW-0175">Coiled coil</keyword>
<dbReference type="Gene3D" id="3.40.50.10140">
    <property type="entry name" value="Toll/interleukin-1 receptor homology (TIR) domain"/>
    <property type="match status" value="1"/>
</dbReference>
<dbReference type="PROSITE" id="PS50104">
    <property type="entry name" value="TIR"/>
    <property type="match status" value="1"/>
</dbReference>
<dbReference type="Proteomes" id="UP000094056">
    <property type="component" value="Unassembled WGS sequence"/>
</dbReference>
<feature type="compositionally biased region" description="Acidic residues" evidence="2">
    <location>
        <begin position="497"/>
        <end position="520"/>
    </location>
</feature>
<evidence type="ECO:0000313" key="4">
    <source>
        <dbReference type="EMBL" id="ODS32952.1"/>
    </source>
</evidence>
<sequence length="527" mass="60688">MTISIQNQKIKDIFLSHSSADNDFVSKLAVDIEANKFEGRNLLTWVDEAEIKGGESIPGKVNFGLEDSRFFGIVMTPDYFNSQSGWTDAEWHSALHLDPDNRDGRIISLLAKDCPYIPILLRQFRMIDLRGKLYNRGVRELLAILQNEPLHRPLIYKGQLISSNGRIDRQTYLAERSAVEGDPDITEENLSCNLLPIIGLPHFLYTASISNKYCKLNKNGKKSLPSKQKLKNIIKEDQLQKKIEKPYTPIFRMYKDGIVTFHDLENTEGPLKIIIDENNIEIAPVKEWIQDGERRKILISLLNMSISRYAIRKGLVADNTKGKSSRFYFPVVENGKPNIIEWKPTNKRAQRTVSKPCIDNNGTVLFWRHQAAYLKILFLANKFYMQIIPTIALTDDGSKIKTGSKTTSKVNKWLGRERNLQILYHIRFWSVFLKGKAGPISILTGDQRLEISPTPAYVKETFGVLNDQFNLMDKLNEEAELIDEEIEDTIDEELEKELNEEDEIEPEEDEVLEIIEETDEYKEKEYD</sequence>
<feature type="coiled-coil region" evidence="1">
    <location>
        <begin position="465"/>
        <end position="492"/>
    </location>
</feature>
<feature type="domain" description="TIR" evidence="3">
    <location>
        <begin position="9"/>
        <end position="145"/>
    </location>
</feature>
<evidence type="ECO:0000313" key="5">
    <source>
        <dbReference type="Proteomes" id="UP000094056"/>
    </source>
</evidence>
<accession>A0A1E3XBF1</accession>
<evidence type="ECO:0000256" key="1">
    <source>
        <dbReference type="SAM" id="Coils"/>
    </source>
</evidence>
<dbReference type="EMBL" id="MAYW01000042">
    <property type="protein sequence ID" value="ODS32952.1"/>
    <property type="molecule type" value="Genomic_DNA"/>
</dbReference>
<proteinExistence type="predicted"/>
<evidence type="ECO:0000259" key="3">
    <source>
        <dbReference type="PROSITE" id="PS50104"/>
    </source>
</evidence>
<dbReference type="InterPro" id="IPR000157">
    <property type="entry name" value="TIR_dom"/>
</dbReference>
<dbReference type="InterPro" id="IPR035897">
    <property type="entry name" value="Toll_tir_struct_dom_sf"/>
</dbReference>
<evidence type="ECO:0000256" key="2">
    <source>
        <dbReference type="SAM" id="MobiDB-lite"/>
    </source>
</evidence>
<organism evidence="4 5">
    <name type="scientific">Candidatus Scalindua rubra</name>
    <dbReference type="NCBI Taxonomy" id="1872076"/>
    <lineage>
        <taxon>Bacteria</taxon>
        <taxon>Pseudomonadati</taxon>
        <taxon>Planctomycetota</taxon>
        <taxon>Candidatus Brocadiia</taxon>
        <taxon>Candidatus Brocadiales</taxon>
        <taxon>Candidatus Scalinduaceae</taxon>
        <taxon>Candidatus Scalindua</taxon>
    </lineage>
</organism>
<dbReference type="AlphaFoldDB" id="A0A1E3XBF1"/>
<feature type="region of interest" description="Disordered" evidence="2">
    <location>
        <begin position="497"/>
        <end position="527"/>
    </location>
</feature>
<dbReference type="Pfam" id="PF13676">
    <property type="entry name" value="TIR_2"/>
    <property type="match status" value="1"/>
</dbReference>
<reference evidence="4 5" key="1">
    <citation type="submission" date="2016-07" db="EMBL/GenBank/DDBJ databases">
        <title>Draft genome of Scalindua rubra, obtained from a brine-seawater interface in the Red Sea, sheds light on salt adaptation in anammox bacteria.</title>
        <authorList>
            <person name="Speth D.R."/>
            <person name="Lagkouvardos I."/>
            <person name="Wang Y."/>
            <person name="Qian P.-Y."/>
            <person name="Dutilh B.E."/>
            <person name="Jetten M.S."/>
        </authorList>
    </citation>
    <scope>NUCLEOTIDE SEQUENCE [LARGE SCALE GENOMIC DNA]</scope>
    <source>
        <strain evidence="4">BSI-1</strain>
    </source>
</reference>
<name>A0A1E3XBF1_9BACT</name>
<gene>
    <name evidence="4" type="ORF">SCARUB_01891</name>
</gene>
<protein>
    <recommendedName>
        <fullName evidence="3">TIR domain-containing protein</fullName>
    </recommendedName>
</protein>
<dbReference type="GO" id="GO:0007165">
    <property type="term" value="P:signal transduction"/>
    <property type="evidence" value="ECO:0007669"/>
    <property type="project" value="InterPro"/>
</dbReference>
<dbReference type="SUPFAM" id="SSF52200">
    <property type="entry name" value="Toll/Interleukin receptor TIR domain"/>
    <property type="match status" value="1"/>
</dbReference>
<comment type="caution">
    <text evidence="4">The sequence shown here is derived from an EMBL/GenBank/DDBJ whole genome shotgun (WGS) entry which is preliminary data.</text>
</comment>